<feature type="region of interest" description="Disordered" evidence="3">
    <location>
        <begin position="781"/>
        <end position="801"/>
    </location>
</feature>
<feature type="region of interest" description="Disordered" evidence="3">
    <location>
        <begin position="102"/>
        <end position="121"/>
    </location>
</feature>
<feature type="domain" description="RRM" evidence="4">
    <location>
        <begin position="598"/>
        <end position="681"/>
    </location>
</feature>
<proteinExistence type="predicted"/>
<dbReference type="Proteomes" id="UP001652660">
    <property type="component" value="Chromosome 6c"/>
</dbReference>
<feature type="region of interest" description="Disordered" evidence="3">
    <location>
        <begin position="229"/>
        <end position="288"/>
    </location>
</feature>
<evidence type="ECO:0000259" key="4">
    <source>
        <dbReference type="PROSITE" id="PS50102"/>
    </source>
</evidence>
<keyword evidence="1 2" id="KW-0694">RNA-binding</keyword>
<feature type="compositionally biased region" description="Polar residues" evidence="3">
    <location>
        <begin position="263"/>
        <end position="274"/>
    </location>
</feature>
<feature type="domain" description="RRM" evidence="4">
    <location>
        <begin position="694"/>
        <end position="774"/>
    </location>
</feature>
<gene>
    <name evidence="6" type="primary">LOC140008384</name>
</gene>
<dbReference type="CDD" id="cd00590">
    <property type="entry name" value="RRM_SF"/>
    <property type="match status" value="3"/>
</dbReference>
<feature type="compositionally biased region" description="Polar residues" evidence="3">
    <location>
        <begin position="14"/>
        <end position="37"/>
    </location>
</feature>
<accession>A0ABM4UMS2</accession>
<dbReference type="PANTHER" id="PTHR21245">
    <property type="entry name" value="HETEROGENEOUS NUCLEAR RIBONUCLEOPROTEIN"/>
    <property type="match status" value="1"/>
</dbReference>
<feature type="region of interest" description="Disordered" evidence="3">
    <location>
        <begin position="126"/>
        <end position="178"/>
    </location>
</feature>
<evidence type="ECO:0000256" key="2">
    <source>
        <dbReference type="PROSITE-ProRule" id="PRU00176"/>
    </source>
</evidence>
<evidence type="ECO:0000313" key="6">
    <source>
        <dbReference type="RefSeq" id="XP_071908581.1"/>
    </source>
</evidence>
<protein>
    <submittedName>
        <fullName evidence="6">Uncharacterized protein isoform X1</fullName>
    </submittedName>
</protein>
<dbReference type="InterPro" id="IPR000504">
    <property type="entry name" value="RRM_dom"/>
</dbReference>
<evidence type="ECO:0000256" key="3">
    <source>
        <dbReference type="SAM" id="MobiDB-lite"/>
    </source>
</evidence>
<sequence length="957" mass="104064">MASKSLPPRRTLKKTTSCESVPSKCASTLKPSLSASPHDSLHYPPLLSAGAAIATSSPGLHLNDANPKLEKSSTSASSRSNLDAEPQGEVLAMSSAKKIAVEDKAQESNRANSVSSVAGISSCSKADEEGGVVGSCGDEMRGDAGTGREGKGENEASEVDVAAMGADEVRKEGESRTRKVKKKVRIVKKIVKRRVPKRVVKGGVVNEEVGGVQNVGNWNERNEVTGCEKLDPLATASTDTETSKLDENVGLEVENENLKEMQLQPTKSIKTSPNIEKEIKPMDNVGNSSKNELGITEVEMIDLGETLSVQTETYKADASVASEVKSEDLKEVKVEAIDCIKTSPSFKSSVKGEDEEELCVSSGKHVSEVLVAGQNAGKESQGIQGELKNQDVKFVKMESGDLVADLNTGFVKQRQGEGKELVSELVENNDVGLNGGVASSLETEALGGECGEVVKEVVENNDVGLNGGVASSLETEALGGEGGEVVKEVVENNDVGLNGGVPLSEEMEALERKKRRRTEVFLGGLDKDTREEDIRKVFEQVGQVTEVRLVMNANTGKNKGFAFLRFASAADAKKALEKYSAIKICGKQCGVRPVAGNDTIYLGNINKMWKNEDVVKLLKDARIEKIDKVTVMTDPSNFEQNRGFAFIEFETSKDAQIALSKLQKHDVFINQMKMKVAWAQPLVEPKEEDMLKVKSIYAEYLPSSWDEEKVMGFFRRFGEIESISLAKNLPSSKRKDFAFVNYAVREAALACVQAFSRGQLDDEGTELRVKVSLAKPNLKGMQRKHVSGTTGKELNEKRKASESIIKVREPRKKGKPATSNLEGTRVNRTASATDELLLLLRQQALAGQRQRASAGLSNLNYQYALPGGEGPLSALGSRLLPSDPRGFPHRYMDTPHLSRSPSAVSHPVGLVSLPYSQQPRTRHILEPETSYGFEDNPHVVMRQQANYFGHSGMYRRY</sequence>
<feature type="compositionally biased region" description="Basic and acidic residues" evidence="3">
    <location>
        <begin position="167"/>
        <end position="177"/>
    </location>
</feature>
<dbReference type="Gene3D" id="3.30.70.330">
    <property type="match status" value="3"/>
</dbReference>
<organism evidence="5 6">
    <name type="scientific">Coffea arabica</name>
    <name type="common">Arabian coffee</name>
    <dbReference type="NCBI Taxonomy" id="13443"/>
    <lineage>
        <taxon>Eukaryota</taxon>
        <taxon>Viridiplantae</taxon>
        <taxon>Streptophyta</taxon>
        <taxon>Embryophyta</taxon>
        <taxon>Tracheophyta</taxon>
        <taxon>Spermatophyta</taxon>
        <taxon>Magnoliopsida</taxon>
        <taxon>eudicotyledons</taxon>
        <taxon>Gunneridae</taxon>
        <taxon>Pentapetalae</taxon>
        <taxon>asterids</taxon>
        <taxon>lamiids</taxon>
        <taxon>Gentianales</taxon>
        <taxon>Rubiaceae</taxon>
        <taxon>Ixoroideae</taxon>
        <taxon>Gardenieae complex</taxon>
        <taxon>Bertiereae - Coffeeae clade</taxon>
        <taxon>Coffeeae</taxon>
        <taxon>Coffea</taxon>
    </lineage>
</organism>
<feature type="compositionally biased region" description="Basic and acidic residues" evidence="3">
    <location>
        <begin position="138"/>
        <end position="154"/>
    </location>
</feature>
<dbReference type="InterPro" id="IPR035979">
    <property type="entry name" value="RBD_domain_sf"/>
</dbReference>
<evidence type="ECO:0000313" key="5">
    <source>
        <dbReference type="Proteomes" id="UP001652660"/>
    </source>
</evidence>
<dbReference type="InterPro" id="IPR012677">
    <property type="entry name" value="Nucleotide-bd_a/b_plait_sf"/>
</dbReference>
<dbReference type="GeneID" id="140008384"/>
<dbReference type="SMART" id="SM00360">
    <property type="entry name" value="RRM"/>
    <property type="match status" value="3"/>
</dbReference>
<dbReference type="SUPFAM" id="SSF54928">
    <property type="entry name" value="RNA-binding domain, RBD"/>
    <property type="match status" value="2"/>
</dbReference>
<reference evidence="6" key="1">
    <citation type="submission" date="2025-08" db="UniProtKB">
        <authorList>
            <consortium name="RefSeq"/>
        </authorList>
    </citation>
    <scope>IDENTIFICATION</scope>
    <source>
        <tissue evidence="6">Leaves</tissue>
    </source>
</reference>
<feature type="compositionally biased region" description="Polar residues" evidence="3">
    <location>
        <begin position="72"/>
        <end position="81"/>
    </location>
</feature>
<dbReference type="RefSeq" id="XP_071908581.1">
    <property type="nucleotide sequence ID" value="XM_072052480.1"/>
</dbReference>
<feature type="region of interest" description="Disordered" evidence="3">
    <location>
        <begin position="1"/>
        <end position="90"/>
    </location>
</feature>
<evidence type="ECO:0000256" key="1">
    <source>
        <dbReference type="ARBA" id="ARBA00022884"/>
    </source>
</evidence>
<dbReference type="Pfam" id="PF00076">
    <property type="entry name" value="RRM_1"/>
    <property type="match status" value="3"/>
</dbReference>
<keyword evidence="5" id="KW-1185">Reference proteome</keyword>
<name>A0ABM4UMS2_COFAR</name>
<feature type="domain" description="RRM" evidence="4">
    <location>
        <begin position="518"/>
        <end position="596"/>
    </location>
</feature>
<dbReference type="PROSITE" id="PS50102">
    <property type="entry name" value="RRM"/>
    <property type="match status" value="3"/>
</dbReference>